<accession>M2Q8V6</accession>
<sequence>MYPSRDYPSGFNPCNTSTTYEPMHSTPSYNAPDALSSNTTYEPTYSTPSDNTAEYDVSMHMAPAYGMSEYMQNIDYLVSNGADTWPYNTSMPAYIPEMPSAHSDTQGMGLLANNDGMPMYGASMGTYAEQRYTSPTCGEPKYSRPTPVAPSDTRDMCMPMSQAPPDNTELCSIPMATQDVGQFVLTSNMLPYDVSMSVDIVSAYDAPLYTGPVPNAQGVMQVTLMNVATHLRHGTTHPQ</sequence>
<dbReference type="Proteomes" id="UP000016930">
    <property type="component" value="Unassembled WGS sequence"/>
</dbReference>
<organism evidence="2 3">
    <name type="scientific">Ceriporiopsis subvermispora (strain B)</name>
    <name type="common">White-rot fungus</name>
    <name type="synonym">Gelatoporia subvermispora</name>
    <dbReference type="NCBI Taxonomy" id="914234"/>
    <lineage>
        <taxon>Eukaryota</taxon>
        <taxon>Fungi</taxon>
        <taxon>Dikarya</taxon>
        <taxon>Basidiomycota</taxon>
        <taxon>Agaricomycotina</taxon>
        <taxon>Agaricomycetes</taxon>
        <taxon>Polyporales</taxon>
        <taxon>Gelatoporiaceae</taxon>
        <taxon>Gelatoporia</taxon>
    </lineage>
</organism>
<dbReference type="HOGENOM" id="CLU_1161007_0_0_1"/>
<dbReference type="AlphaFoldDB" id="M2Q8V6"/>
<proteinExistence type="predicted"/>
<evidence type="ECO:0000313" key="2">
    <source>
        <dbReference type="EMBL" id="EMD33298.1"/>
    </source>
</evidence>
<name>M2Q8V6_CERS8</name>
<gene>
    <name evidence="2" type="ORF">CERSUDRAFT_126077</name>
</gene>
<evidence type="ECO:0000313" key="3">
    <source>
        <dbReference type="Proteomes" id="UP000016930"/>
    </source>
</evidence>
<protein>
    <submittedName>
        <fullName evidence="2">Uncharacterized protein</fullName>
    </submittedName>
</protein>
<reference evidence="2 3" key="1">
    <citation type="journal article" date="2012" name="Proc. Natl. Acad. Sci. U.S.A.">
        <title>Comparative genomics of Ceriporiopsis subvermispora and Phanerochaete chrysosporium provide insight into selective ligninolysis.</title>
        <authorList>
            <person name="Fernandez-Fueyo E."/>
            <person name="Ruiz-Duenas F.J."/>
            <person name="Ferreira P."/>
            <person name="Floudas D."/>
            <person name="Hibbett D.S."/>
            <person name="Canessa P."/>
            <person name="Larrondo L.F."/>
            <person name="James T.Y."/>
            <person name="Seelenfreund D."/>
            <person name="Lobos S."/>
            <person name="Polanco R."/>
            <person name="Tello M."/>
            <person name="Honda Y."/>
            <person name="Watanabe T."/>
            <person name="Watanabe T."/>
            <person name="Ryu J.S."/>
            <person name="Kubicek C.P."/>
            <person name="Schmoll M."/>
            <person name="Gaskell J."/>
            <person name="Hammel K.E."/>
            <person name="St John F.J."/>
            <person name="Vanden Wymelenberg A."/>
            <person name="Sabat G."/>
            <person name="Splinter BonDurant S."/>
            <person name="Syed K."/>
            <person name="Yadav J.S."/>
            <person name="Doddapaneni H."/>
            <person name="Subramanian V."/>
            <person name="Lavin J.L."/>
            <person name="Oguiza J.A."/>
            <person name="Perez G."/>
            <person name="Pisabarro A.G."/>
            <person name="Ramirez L."/>
            <person name="Santoyo F."/>
            <person name="Master E."/>
            <person name="Coutinho P.M."/>
            <person name="Henrissat B."/>
            <person name="Lombard V."/>
            <person name="Magnuson J.K."/>
            <person name="Kuees U."/>
            <person name="Hori C."/>
            <person name="Igarashi K."/>
            <person name="Samejima M."/>
            <person name="Held B.W."/>
            <person name="Barry K.W."/>
            <person name="LaButti K.M."/>
            <person name="Lapidus A."/>
            <person name="Lindquist E.A."/>
            <person name="Lucas S.M."/>
            <person name="Riley R."/>
            <person name="Salamov A.A."/>
            <person name="Hoffmeister D."/>
            <person name="Schwenk D."/>
            <person name="Hadar Y."/>
            <person name="Yarden O."/>
            <person name="de Vries R.P."/>
            <person name="Wiebenga A."/>
            <person name="Stenlid J."/>
            <person name="Eastwood D."/>
            <person name="Grigoriev I.V."/>
            <person name="Berka R.M."/>
            <person name="Blanchette R.A."/>
            <person name="Kersten P."/>
            <person name="Martinez A.T."/>
            <person name="Vicuna R."/>
            <person name="Cullen D."/>
        </authorList>
    </citation>
    <scope>NUCLEOTIDE SEQUENCE [LARGE SCALE GENOMIC DNA]</scope>
    <source>
        <strain evidence="2 3">B</strain>
    </source>
</reference>
<keyword evidence="3" id="KW-1185">Reference proteome</keyword>
<feature type="compositionally biased region" description="Polar residues" evidence="1">
    <location>
        <begin position="18"/>
        <end position="52"/>
    </location>
</feature>
<dbReference type="EMBL" id="KB445806">
    <property type="protein sequence ID" value="EMD33298.1"/>
    <property type="molecule type" value="Genomic_DNA"/>
</dbReference>
<feature type="region of interest" description="Disordered" evidence="1">
    <location>
        <begin position="18"/>
        <end position="53"/>
    </location>
</feature>
<evidence type="ECO:0000256" key="1">
    <source>
        <dbReference type="SAM" id="MobiDB-lite"/>
    </source>
</evidence>